<evidence type="ECO:0000256" key="5">
    <source>
        <dbReference type="ARBA" id="ARBA00013063"/>
    </source>
</evidence>
<reference evidence="9" key="1">
    <citation type="journal article" date="2019" name="Int. J. Syst. Evol. Microbiol.">
        <title>The Global Catalogue of Microorganisms (GCM) 10K type strain sequencing project: providing services to taxonomists for standard genome sequencing and annotation.</title>
        <authorList>
            <consortium name="The Broad Institute Genomics Platform"/>
            <consortium name="The Broad Institute Genome Sequencing Center for Infectious Disease"/>
            <person name="Wu L."/>
            <person name="Ma J."/>
        </authorList>
    </citation>
    <scope>NUCLEOTIDE SEQUENCE [LARGE SCALE GENOMIC DNA]</scope>
    <source>
        <strain evidence="9">JCM 17706</strain>
    </source>
</reference>
<comment type="similarity">
    <text evidence="3">Belongs to the KHG/KDPG aldolase family.</text>
</comment>
<evidence type="ECO:0000313" key="9">
    <source>
        <dbReference type="Proteomes" id="UP001501525"/>
    </source>
</evidence>
<dbReference type="Gene3D" id="3.20.20.70">
    <property type="entry name" value="Aldolase class I"/>
    <property type="match status" value="1"/>
</dbReference>
<keyword evidence="7" id="KW-0119">Carbohydrate metabolism</keyword>
<dbReference type="InterPro" id="IPR031337">
    <property type="entry name" value="KDPG/KHG_AS_1"/>
</dbReference>
<comment type="pathway">
    <text evidence="2">Carbohydrate acid metabolism; 2-dehydro-3-deoxy-D-gluconate degradation; D-glyceraldehyde 3-phosphate and pyruvate from 2-dehydro-3-deoxy-D-gluconate: step 2/2.</text>
</comment>
<comment type="caution">
    <text evidence="8">The sequence shown here is derived from an EMBL/GenBank/DDBJ whole genome shotgun (WGS) entry which is preliminary data.</text>
</comment>
<protein>
    <recommendedName>
        <fullName evidence="5">2-dehydro-3-deoxy-phosphogluconate aldolase</fullName>
        <ecNumber evidence="5">4.1.2.14</ecNumber>
    </recommendedName>
</protein>
<accession>A0ABP9MYZ3</accession>
<name>A0ABP9MYZ3_9HYPH</name>
<dbReference type="SUPFAM" id="SSF51569">
    <property type="entry name" value="Aldolase"/>
    <property type="match status" value="1"/>
</dbReference>
<evidence type="ECO:0000256" key="3">
    <source>
        <dbReference type="ARBA" id="ARBA00006906"/>
    </source>
</evidence>
<proteinExistence type="inferred from homology"/>
<dbReference type="InterPro" id="IPR000887">
    <property type="entry name" value="Aldlse_KDPG_KHG"/>
</dbReference>
<keyword evidence="6" id="KW-0456">Lyase</keyword>
<dbReference type="Proteomes" id="UP001501525">
    <property type="component" value="Unassembled WGS sequence"/>
</dbReference>
<dbReference type="EMBL" id="BAABIY010000044">
    <property type="protein sequence ID" value="GAA5100949.1"/>
    <property type="molecule type" value="Genomic_DNA"/>
</dbReference>
<dbReference type="PROSITE" id="PS00159">
    <property type="entry name" value="ALDOLASE_KDPG_KHG_1"/>
    <property type="match status" value="1"/>
</dbReference>
<dbReference type="EC" id="4.1.2.14" evidence="5"/>
<dbReference type="PANTHER" id="PTHR30246:SF1">
    <property type="entry name" value="2-DEHYDRO-3-DEOXY-6-PHOSPHOGALACTONATE ALDOLASE-RELATED"/>
    <property type="match status" value="1"/>
</dbReference>
<evidence type="ECO:0000256" key="7">
    <source>
        <dbReference type="ARBA" id="ARBA00023277"/>
    </source>
</evidence>
<dbReference type="InterPro" id="IPR013785">
    <property type="entry name" value="Aldolase_TIM"/>
</dbReference>
<evidence type="ECO:0000313" key="8">
    <source>
        <dbReference type="EMBL" id="GAA5100949.1"/>
    </source>
</evidence>
<dbReference type="Pfam" id="PF01081">
    <property type="entry name" value="Aldolase"/>
    <property type="match status" value="1"/>
</dbReference>
<evidence type="ECO:0000256" key="2">
    <source>
        <dbReference type="ARBA" id="ARBA00004736"/>
    </source>
</evidence>
<comment type="catalytic activity">
    <reaction evidence="1">
        <text>2-dehydro-3-deoxy-6-phospho-D-gluconate = D-glyceraldehyde 3-phosphate + pyruvate</text>
        <dbReference type="Rhea" id="RHEA:17089"/>
        <dbReference type="ChEBI" id="CHEBI:15361"/>
        <dbReference type="ChEBI" id="CHEBI:57569"/>
        <dbReference type="ChEBI" id="CHEBI:59776"/>
        <dbReference type="EC" id="4.1.2.14"/>
    </reaction>
</comment>
<evidence type="ECO:0000256" key="1">
    <source>
        <dbReference type="ARBA" id="ARBA00000654"/>
    </source>
</evidence>
<comment type="subunit">
    <text evidence="4">Homotrimer.</text>
</comment>
<gene>
    <name evidence="8" type="ORF">GCM10023260_13260</name>
</gene>
<keyword evidence="9" id="KW-1185">Reference proteome</keyword>
<evidence type="ECO:0000256" key="6">
    <source>
        <dbReference type="ARBA" id="ARBA00023239"/>
    </source>
</evidence>
<sequence length="71" mass="7742">MQIDELQNAIPLARALIKGGLKTMEITLRTLNAYKAIKAITQKVPQAIVGVGTIAKTLHYEQAERAGQNLL</sequence>
<evidence type="ECO:0000256" key="4">
    <source>
        <dbReference type="ARBA" id="ARBA00011233"/>
    </source>
</evidence>
<dbReference type="PANTHER" id="PTHR30246">
    <property type="entry name" value="2-KETO-3-DEOXY-6-PHOSPHOGLUCONATE ALDOLASE"/>
    <property type="match status" value="1"/>
</dbReference>
<organism evidence="8 9">
    <name type="scientific">Bartonella acomydis</name>
    <dbReference type="NCBI Taxonomy" id="686234"/>
    <lineage>
        <taxon>Bacteria</taxon>
        <taxon>Pseudomonadati</taxon>
        <taxon>Pseudomonadota</taxon>
        <taxon>Alphaproteobacteria</taxon>
        <taxon>Hyphomicrobiales</taxon>
        <taxon>Bartonellaceae</taxon>
        <taxon>Bartonella</taxon>
    </lineage>
</organism>